<evidence type="ECO:0000313" key="2">
    <source>
        <dbReference type="EnsemblMetazoa" id="XP_031778577"/>
    </source>
</evidence>
<reference evidence="2" key="1">
    <citation type="submission" date="2021-01" db="UniProtKB">
        <authorList>
            <consortium name="EnsemblMetazoa"/>
        </authorList>
    </citation>
    <scope>IDENTIFICATION</scope>
</reference>
<dbReference type="OrthoDB" id="5919401at2759"/>
<feature type="region of interest" description="Disordered" evidence="1">
    <location>
        <begin position="249"/>
        <end position="358"/>
    </location>
</feature>
<dbReference type="InParanoid" id="A0A7M7T6U6"/>
<dbReference type="PANTHER" id="PTHR14974">
    <property type="entry name" value="SIMILAR TO RIKEN CDNA 1700025G04 GENE"/>
    <property type="match status" value="1"/>
</dbReference>
<accession>A0A7M7T6U6</accession>
<feature type="compositionally biased region" description="Polar residues" evidence="1">
    <location>
        <begin position="20"/>
        <end position="37"/>
    </location>
</feature>
<dbReference type="RefSeq" id="XP_031778577.1">
    <property type="nucleotide sequence ID" value="XM_031922717.2"/>
</dbReference>
<feature type="region of interest" description="Disordered" evidence="1">
    <location>
        <begin position="141"/>
        <end position="193"/>
    </location>
</feature>
<feature type="compositionally biased region" description="Polar residues" evidence="1">
    <location>
        <begin position="317"/>
        <end position="358"/>
    </location>
</feature>
<dbReference type="Pfam" id="PF15389">
    <property type="entry name" value="DUF4612"/>
    <property type="match status" value="1"/>
</dbReference>
<dbReference type="GeneID" id="100678997"/>
<feature type="region of interest" description="Disordered" evidence="1">
    <location>
        <begin position="1"/>
        <end position="90"/>
    </location>
</feature>
<protein>
    <submittedName>
        <fullName evidence="2">Uncharacterized protein</fullName>
    </submittedName>
</protein>
<feature type="compositionally biased region" description="Polar residues" evidence="1">
    <location>
        <begin position="277"/>
        <end position="296"/>
    </location>
</feature>
<feature type="compositionally biased region" description="Low complexity" evidence="1">
    <location>
        <begin position="141"/>
        <end position="151"/>
    </location>
</feature>
<feature type="compositionally biased region" description="Low complexity" evidence="1">
    <location>
        <begin position="38"/>
        <end position="53"/>
    </location>
</feature>
<organism evidence="2 3">
    <name type="scientific">Nasonia vitripennis</name>
    <name type="common">Parasitic wasp</name>
    <dbReference type="NCBI Taxonomy" id="7425"/>
    <lineage>
        <taxon>Eukaryota</taxon>
        <taxon>Metazoa</taxon>
        <taxon>Ecdysozoa</taxon>
        <taxon>Arthropoda</taxon>
        <taxon>Hexapoda</taxon>
        <taxon>Insecta</taxon>
        <taxon>Pterygota</taxon>
        <taxon>Neoptera</taxon>
        <taxon>Endopterygota</taxon>
        <taxon>Hymenoptera</taxon>
        <taxon>Apocrita</taxon>
        <taxon>Proctotrupomorpha</taxon>
        <taxon>Chalcidoidea</taxon>
        <taxon>Pteromalidae</taxon>
        <taxon>Pteromalinae</taxon>
        <taxon>Nasonia</taxon>
    </lineage>
</organism>
<dbReference type="SMR" id="A0A7M7T6U6"/>
<name>A0A7M7T6U6_NASVI</name>
<dbReference type="InterPro" id="IPR027967">
    <property type="entry name" value="DUF4612"/>
</dbReference>
<keyword evidence="3" id="KW-1185">Reference proteome</keyword>
<dbReference type="EnsemblMetazoa" id="XM_031922717">
    <property type="protein sequence ID" value="XP_031778577"/>
    <property type="gene ID" value="LOC100678997"/>
</dbReference>
<proteinExistence type="predicted"/>
<evidence type="ECO:0000256" key="1">
    <source>
        <dbReference type="SAM" id="MobiDB-lite"/>
    </source>
</evidence>
<sequence>MGCGQSKIGNLYPKNKKNKNAGSKRNGFSTRSASIEQKNGNGNNKASKTNNNGAEVNRNEEQNGSLDKSQAKKKPQAPGGGPLLQQTEISTSQLDFFRMLDEKIESGPDYDESADSHRAEHVTGLLRRWELASVSWSNVADLSSSSSSNSNAFKQQQHAPSSRPLASLQQAHRGGAYKSLPPPISGLGSNSLSAKDREGMRNIIGGRPESAPVYVRSAAARVDGLQDVVHHAGPSPNMPRHVLESISQSPTQNLKTPPGVSSPTPGSRYQHYHHPDFQQQSQPVKVTKAQYSQGPSPLNGDYYARQGYDSPGPNALIRNSPSNPYVQQFQITSSPQAPVQQLSSAAQRKRQSTGFQMT</sequence>
<dbReference type="CTD" id="38755"/>
<dbReference type="Proteomes" id="UP000002358">
    <property type="component" value="Chromosome 2"/>
</dbReference>
<feature type="compositionally biased region" description="Low complexity" evidence="1">
    <location>
        <begin position="256"/>
        <end position="267"/>
    </location>
</feature>
<evidence type="ECO:0000313" key="3">
    <source>
        <dbReference type="Proteomes" id="UP000002358"/>
    </source>
</evidence>
<dbReference type="AlphaFoldDB" id="A0A7M7T6U6"/>
<dbReference type="PANTHER" id="PTHR14974:SF3">
    <property type="entry name" value="SIMILAR TO RIKEN CDNA 1700025G04 GENE"/>
    <property type="match status" value="1"/>
</dbReference>